<name>A0A9W7AY34_9STRA</name>
<accession>A0A9W7AY34</accession>
<evidence type="ECO:0000313" key="3">
    <source>
        <dbReference type="EMBL" id="GMH80066.1"/>
    </source>
</evidence>
<feature type="region of interest" description="Disordered" evidence="2">
    <location>
        <begin position="483"/>
        <end position="516"/>
    </location>
</feature>
<evidence type="ECO:0000256" key="1">
    <source>
        <dbReference type="SAM" id="Coils"/>
    </source>
</evidence>
<dbReference type="AlphaFoldDB" id="A0A9W7AY34"/>
<protein>
    <submittedName>
        <fullName evidence="3">Uncharacterized protein</fullName>
    </submittedName>
</protein>
<comment type="caution">
    <text evidence="3">The sequence shown here is derived from an EMBL/GenBank/DDBJ whole genome shotgun (WGS) entry which is preliminary data.</text>
</comment>
<reference evidence="4" key="1">
    <citation type="journal article" date="2023" name="Commun. Biol.">
        <title>Genome analysis of Parmales, the sister group of diatoms, reveals the evolutionary specialization of diatoms from phago-mixotrophs to photoautotrophs.</title>
        <authorList>
            <person name="Ban H."/>
            <person name="Sato S."/>
            <person name="Yoshikawa S."/>
            <person name="Yamada K."/>
            <person name="Nakamura Y."/>
            <person name="Ichinomiya M."/>
            <person name="Sato N."/>
            <person name="Blanc-Mathieu R."/>
            <person name="Endo H."/>
            <person name="Kuwata A."/>
            <person name="Ogata H."/>
        </authorList>
    </citation>
    <scope>NUCLEOTIDE SEQUENCE [LARGE SCALE GENOMIC DNA]</scope>
    <source>
        <strain evidence="4">NIES 3701</strain>
    </source>
</reference>
<dbReference type="OrthoDB" id="10623083at2759"/>
<gene>
    <name evidence="3" type="ORF">TrST_g2845</name>
</gene>
<evidence type="ECO:0000313" key="4">
    <source>
        <dbReference type="Proteomes" id="UP001165085"/>
    </source>
</evidence>
<keyword evidence="4" id="KW-1185">Reference proteome</keyword>
<feature type="coiled-coil region" evidence="1">
    <location>
        <begin position="330"/>
        <end position="357"/>
    </location>
</feature>
<dbReference type="EMBL" id="BRXY01000240">
    <property type="protein sequence ID" value="GMH80066.1"/>
    <property type="molecule type" value="Genomic_DNA"/>
</dbReference>
<keyword evidence="1" id="KW-0175">Coiled coil</keyword>
<proteinExistence type="predicted"/>
<evidence type="ECO:0000256" key="2">
    <source>
        <dbReference type="SAM" id="MobiDB-lite"/>
    </source>
</evidence>
<organism evidence="3 4">
    <name type="scientific">Triparma strigata</name>
    <dbReference type="NCBI Taxonomy" id="1606541"/>
    <lineage>
        <taxon>Eukaryota</taxon>
        <taxon>Sar</taxon>
        <taxon>Stramenopiles</taxon>
        <taxon>Ochrophyta</taxon>
        <taxon>Bolidophyceae</taxon>
        <taxon>Parmales</taxon>
        <taxon>Triparmaceae</taxon>
        <taxon>Triparma</taxon>
    </lineage>
</organism>
<sequence length="516" mass="56761">MKVSRTLNTQHTLINDLRDNIPNDNTSNNMDNENMDNDKESHLIQLQEEYDKINQLRLMYDQNPDALPNLQILDQLQPATITYENLKSNNIDLLTLGSILLISKIRLPALPNYSFPTSDLSNLRQTLSKSLLLTSGPPPTCTLNPSTHPSLSSLLSQLKSQTSHLNTLVKKLGLQPYGSHYVSELPGKGSKKVGKSRSGVGSIGVFERLYYIKDGGGGGGSYFNVVEEYNTVEGGEGTVVLLDEGGGYTEEEVGGKILNGYLDKWSSSKWVVTTHNNVLRSLRSESCIHFVGEGTWIKGSGGARFSALKGIVDPMVLESIDVDWKVEEAIDAELDRIEKVRIENEFLKELLDKKTKSAVKTIEASVSKLKNWEDKLESIDLTNLDVTLQGSTLSTIRSVLKKSKAKLEKFKDGIDVRATVVVGSVVVVIEGVYAGEIGRCVRDKISTKLIEIDFGGGVVEEVWIDDWMLGVFSEKGGGTGWEMKVKLGKGGGEGPKKKVVGNSVKSSRERKSKKKR</sequence>
<dbReference type="Proteomes" id="UP001165085">
    <property type="component" value="Unassembled WGS sequence"/>
</dbReference>